<keyword evidence="2" id="KW-1185">Reference proteome</keyword>
<protein>
    <recommendedName>
        <fullName evidence="3">F-box domain-containing protein</fullName>
    </recommendedName>
</protein>
<feature type="non-terminal residue" evidence="1">
    <location>
        <position position="160"/>
    </location>
</feature>
<name>A0A9J5W7J2_SOLCO</name>
<reference evidence="1 2" key="1">
    <citation type="submission" date="2020-09" db="EMBL/GenBank/DDBJ databases">
        <title>De no assembly of potato wild relative species, Solanum commersonii.</title>
        <authorList>
            <person name="Cho K."/>
        </authorList>
    </citation>
    <scope>NUCLEOTIDE SEQUENCE [LARGE SCALE GENOMIC DNA]</scope>
    <source>
        <strain evidence="1">LZ3.2</strain>
        <tissue evidence="1">Leaf</tissue>
    </source>
</reference>
<organism evidence="1 2">
    <name type="scientific">Solanum commersonii</name>
    <name type="common">Commerson's wild potato</name>
    <name type="synonym">Commerson's nightshade</name>
    <dbReference type="NCBI Taxonomy" id="4109"/>
    <lineage>
        <taxon>Eukaryota</taxon>
        <taxon>Viridiplantae</taxon>
        <taxon>Streptophyta</taxon>
        <taxon>Embryophyta</taxon>
        <taxon>Tracheophyta</taxon>
        <taxon>Spermatophyta</taxon>
        <taxon>Magnoliopsida</taxon>
        <taxon>eudicotyledons</taxon>
        <taxon>Gunneridae</taxon>
        <taxon>Pentapetalae</taxon>
        <taxon>asterids</taxon>
        <taxon>lamiids</taxon>
        <taxon>Solanales</taxon>
        <taxon>Solanaceae</taxon>
        <taxon>Solanoideae</taxon>
        <taxon>Solaneae</taxon>
        <taxon>Solanum</taxon>
    </lineage>
</organism>
<proteinExistence type="predicted"/>
<sequence>MSNQDQLSGNSESLLIKTCLRKNQSKLPYDLIVQILYLLSITNTFKEIILSKVWQYFWTCINNIVYNNEEYDHSDSLTVHKFISSTDNVLPLRSCSTIKKFTFNFVFRYDNGECYITIIDKWLEFAVNRKVEDLRLNIRYRINIRRLRTTLDISKEFNTR</sequence>
<dbReference type="PANTHER" id="PTHR31639:SF217">
    <property type="entry name" value="F-BOX DOMAIN-CONTAINING PROTEIN"/>
    <property type="match status" value="1"/>
</dbReference>
<dbReference type="AlphaFoldDB" id="A0A9J5W7J2"/>
<dbReference type="EMBL" id="JACXVP010000012">
    <property type="protein sequence ID" value="KAG5571152.1"/>
    <property type="molecule type" value="Genomic_DNA"/>
</dbReference>
<dbReference type="PANTHER" id="PTHR31639">
    <property type="entry name" value="F-BOX PROTEIN-LIKE"/>
    <property type="match status" value="1"/>
</dbReference>
<evidence type="ECO:0000313" key="1">
    <source>
        <dbReference type="EMBL" id="KAG5571152.1"/>
    </source>
</evidence>
<accession>A0A9J5W7J2</accession>
<evidence type="ECO:0000313" key="2">
    <source>
        <dbReference type="Proteomes" id="UP000824120"/>
    </source>
</evidence>
<comment type="caution">
    <text evidence="1">The sequence shown here is derived from an EMBL/GenBank/DDBJ whole genome shotgun (WGS) entry which is preliminary data.</text>
</comment>
<dbReference type="OrthoDB" id="1300531at2759"/>
<dbReference type="Proteomes" id="UP000824120">
    <property type="component" value="Chromosome 12"/>
</dbReference>
<gene>
    <name evidence="1" type="ORF">H5410_060918</name>
</gene>
<evidence type="ECO:0008006" key="3">
    <source>
        <dbReference type="Google" id="ProtNLM"/>
    </source>
</evidence>